<dbReference type="InterPro" id="IPR051535">
    <property type="entry name" value="Siderophore_ABC-ATPase"/>
</dbReference>
<evidence type="ECO:0000256" key="10">
    <source>
        <dbReference type="ARBA" id="ARBA00058960"/>
    </source>
</evidence>
<evidence type="ECO:0000256" key="1">
    <source>
        <dbReference type="ARBA" id="ARBA00004202"/>
    </source>
</evidence>
<evidence type="ECO:0000256" key="4">
    <source>
        <dbReference type="ARBA" id="ARBA00022741"/>
    </source>
</evidence>
<feature type="region of interest" description="Disordered" evidence="15">
    <location>
        <begin position="1"/>
        <end position="21"/>
    </location>
</feature>
<name>A0AAV3T1B3_9EURY</name>
<evidence type="ECO:0000256" key="14">
    <source>
        <dbReference type="ARBA" id="ARBA00077139"/>
    </source>
</evidence>
<dbReference type="PANTHER" id="PTHR42771:SF2">
    <property type="entry name" value="IRON(3+)-HYDROXAMATE IMPORT ATP-BINDING PROTEIN FHUC"/>
    <property type="match status" value="1"/>
</dbReference>
<accession>A0AAV3T1B3</accession>
<keyword evidence="6" id="KW-0408">Iron</keyword>
<dbReference type="PANTHER" id="PTHR42771">
    <property type="entry name" value="IRON(3+)-HYDROXAMATE IMPORT ATP-BINDING PROTEIN FHUC"/>
    <property type="match status" value="1"/>
</dbReference>
<dbReference type="Pfam" id="PF00005">
    <property type="entry name" value="ABC_tran"/>
    <property type="match status" value="1"/>
</dbReference>
<keyword evidence="8" id="KW-0472">Membrane</keyword>
<dbReference type="CDD" id="cd03214">
    <property type="entry name" value="ABC_Iron-Siderophores_B12_Hemin"/>
    <property type="match status" value="1"/>
</dbReference>
<evidence type="ECO:0000256" key="2">
    <source>
        <dbReference type="ARBA" id="ARBA00022448"/>
    </source>
</evidence>
<dbReference type="SUPFAM" id="SSF52540">
    <property type="entry name" value="P-loop containing nucleoside triphosphate hydrolases"/>
    <property type="match status" value="1"/>
</dbReference>
<evidence type="ECO:0000256" key="6">
    <source>
        <dbReference type="ARBA" id="ARBA00023004"/>
    </source>
</evidence>
<protein>
    <recommendedName>
        <fullName evidence="13">Cobalamin import ATP-binding protein BtuD</fullName>
        <ecNumber evidence="12">7.6.2.8</ecNumber>
    </recommendedName>
    <alternativeName>
        <fullName evidence="14">Vitamin B12-transporting ATPase</fullName>
    </alternativeName>
</protein>
<dbReference type="EC" id="7.6.2.8" evidence="12"/>
<dbReference type="GO" id="GO:0016887">
    <property type="term" value="F:ATP hydrolysis activity"/>
    <property type="evidence" value="ECO:0007669"/>
    <property type="project" value="InterPro"/>
</dbReference>
<dbReference type="InterPro" id="IPR003593">
    <property type="entry name" value="AAA+_ATPase"/>
</dbReference>
<evidence type="ECO:0000256" key="8">
    <source>
        <dbReference type="ARBA" id="ARBA00023136"/>
    </source>
</evidence>
<evidence type="ECO:0000256" key="13">
    <source>
        <dbReference type="ARBA" id="ARBA00073649"/>
    </source>
</evidence>
<comment type="subcellular location">
    <subcellularLocation>
        <location evidence="1">Cell membrane</location>
        <topology evidence="1">Peripheral membrane protein</topology>
    </subcellularLocation>
</comment>
<evidence type="ECO:0000313" key="17">
    <source>
        <dbReference type="EMBL" id="GAA0651121.1"/>
    </source>
</evidence>
<dbReference type="PROSITE" id="PS50893">
    <property type="entry name" value="ABC_TRANSPORTER_2"/>
    <property type="match status" value="1"/>
</dbReference>
<sequence>MSQTHSTDSTDGTANETPDAKLRASDLELRYANVGEPVVDCDTLVIPEGEITALVGPNGSGKSTLLRGLARHLAPAGGDIVLDGRDIADLGDKEFARELGLLSQENNAPGGLTVEDLVHHGRYPHKGFFDGRTTEDEEAVERAIELTGITHLRDEDLGNLSGGQKQLVWIAMTLAQQTDTILLDEPTTYLDLHHQLRVMDVIHELNEERGATVCVVLHDLQQAARFADYLVALRDGQVYDWGPPEDVVTEELLADVFGVDAAVDFDDGDPRILPRRALDR</sequence>
<evidence type="ECO:0000256" key="7">
    <source>
        <dbReference type="ARBA" id="ARBA00023065"/>
    </source>
</evidence>
<dbReference type="Proteomes" id="UP001500194">
    <property type="component" value="Unassembled WGS sequence"/>
</dbReference>
<dbReference type="GO" id="GO:0005886">
    <property type="term" value="C:plasma membrane"/>
    <property type="evidence" value="ECO:0007669"/>
    <property type="project" value="UniProtKB-SubCell"/>
</dbReference>
<dbReference type="PROSITE" id="PS00211">
    <property type="entry name" value="ABC_TRANSPORTER_1"/>
    <property type="match status" value="1"/>
</dbReference>
<dbReference type="InterPro" id="IPR017871">
    <property type="entry name" value="ABC_transporter-like_CS"/>
</dbReference>
<dbReference type="Gene3D" id="3.40.50.300">
    <property type="entry name" value="P-loop containing nucleotide triphosphate hydrolases"/>
    <property type="match status" value="1"/>
</dbReference>
<proteinExistence type="predicted"/>
<feature type="compositionally biased region" description="Polar residues" evidence="15">
    <location>
        <begin position="1"/>
        <end position="16"/>
    </location>
</feature>
<keyword evidence="18" id="KW-1185">Reference proteome</keyword>
<evidence type="ECO:0000256" key="15">
    <source>
        <dbReference type="SAM" id="MobiDB-lite"/>
    </source>
</evidence>
<dbReference type="RefSeq" id="WP_227261051.1">
    <property type="nucleotide sequence ID" value="NZ_BAAADU010000002.1"/>
</dbReference>
<evidence type="ECO:0000256" key="9">
    <source>
        <dbReference type="ARBA" id="ARBA00050590"/>
    </source>
</evidence>
<reference evidence="17 18" key="1">
    <citation type="journal article" date="2019" name="Int. J. Syst. Evol. Microbiol.">
        <title>The Global Catalogue of Microorganisms (GCM) 10K type strain sequencing project: providing services to taxonomists for standard genome sequencing and annotation.</title>
        <authorList>
            <consortium name="The Broad Institute Genomics Platform"/>
            <consortium name="The Broad Institute Genome Sequencing Center for Infectious Disease"/>
            <person name="Wu L."/>
            <person name="Ma J."/>
        </authorList>
    </citation>
    <scope>NUCLEOTIDE SEQUENCE [LARGE SCALE GENOMIC DNA]</scope>
    <source>
        <strain evidence="17 18">JCM 16327</strain>
    </source>
</reference>
<keyword evidence="5 17" id="KW-0067">ATP-binding</keyword>
<dbReference type="SMART" id="SM00382">
    <property type="entry name" value="AAA"/>
    <property type="match status" value="1"/>
</dbReference>
<comment type="caution">
    <text evidence="17">The sequence shown here is derived from an EMBL/GenBank/DDBJ whole genome shotgun (WGS) entry which is preliminary data.</text>
</comment>
<dbReference type="EMBL" id="BAAADU010000002">
    <property type="protein sequence ID" value="GAA0651121.1"/>
    <property type="molecule type" value="Genomic_DNA"/>
</dbReference>
<organism evidence="17 18">
    <name type="scientific">Salarchaeum japonicum</name>
    <dbReference type="NCBI Taxonomy" id="555573"/>
    <lineage>
        <taxon>Archaea</taxon>
        <taxon>Methanobacteriati</taxon>
        <taxon>Methanobacteriota</taxon>
        <taxon>Stenosarchaea group</taxon>
        <taxon>Halobacteria</taxon>
        <taxon>Halobacteriales</taxon>
        <taxon>Halobacteriaceae</taxon>
    </lineage>
</organism>
<dbReference type="InterPro" id="IPR003439">
    <property type="entry name" value="ABC_transporter-like_ATP-bd"/>
</dbReference>
<keyword evidence="3" id="KW-1003">Cell membrane</keyword>
<comment type="function">
    <text evidence="10">Required for corrinoid utilization. Probably part of the ABC transporter complex BtuCDF involved in cobalamin (vitamin B12) import. Probably responsible for energy coupling to the transport system.</text>
</comment>
<evidence type="ECO:0000313" key="18">
    <source>
        <dbReference type="Proteomes" id="UP001500194"/>
    </source>
</evidence>
<evidence type="ECO:0000256" key="12">
    <source>
        <dbReference type="ARBA" id="ARBA00066387"/>
    </source>
</evidence>
<dbReference type="GO" id="GO:0015420">
    <property type="term" value="F:ABC-type vitamin B12 transporter activity"/>
    <property type="evidence" value="ECO:0007669"/>
    <property type="project" value="UniProtKB-EC"/>
</dbReference>
<dbReference type="GeneID" id="68574075"/>
<keyword evidence="7" id="KW-0406">Ion transport</keyword>
<dbReference type="GO" id="GO:0005524">
    <property type="term" value="F:ATP binding"/>
    <property type="evidence" value="ECO:0007669"/>
    <property type="project" value="UniProtKB-KW"/>
</dbReference>
<evidence type="ECO:0000256" key="11">
    <source>
        <dbReference type="ARBA" id="ARBA00064420"/>
    </source>
</evidence>
<evidence type="ECO:0000256" key="5">
    <source>
        <dbReference type="ARBA" id="ARBA00022840"/>
    </source>
</evidence>
<keyword evidence="2" id="KW-0813">Transport</keyword>
<dbReference type="InterPro" id="IPR027417">
    <property type="entry name" value="P-loop_NTPase"/>
</dbReference>
<gene>
    <name evidence="17" type="ORF">GCM10009019_12560</name>
</gene>
<keyword evidence="4" id="KW-0547">Nucleotide-binding</keyword>
<comment type="subunit">
    <text evidence="11">The complex is composed of two ATP-binding proteins (BtuD), two transmembrane proteins (BtuC) and a solute-binding protein (BtuF).</text>
</comment>
<comment type="catalytic activity">
    <reaction evidence="9">
        <text>an R-cob(III)alamin(out) + ATP + H2O = an R-cob(III)alamin(in) + ADP + phosphate + H(+)</text>
        <dbReference type="Rhea" id="RHEA:17873"/>
        <dbReference type="ChEBI" id="CHEBI:15377"/>
        <dbReference type="ChEBI" id="CHEBI:15378"/>
        <dbReference type="ChEBI" id="CHEBI:30616"/>
        <dbReference type="ChEBI" id="CHEBI:43474"/>
        <dbReference type="ChEBI" id="CHEBI:140785"/>
        <dbReference type="ChEBI" id="CHEBI:456216"/>
        <dbReference type="EC" id="7.6.2.8"/>
    </reaction>
</comment>
<dbReference type="FunFam" id="3.40.50.300:FF:000134">
    <property type="entry name" value="Iron-enterobactin ABC transporter ATP-binding protein"/>
    <property type="match status" value="1"/>
</dbReference>
<dbReference type="AlphaFoldDB" id="A0AAV3T1B3"/>
<feature type="domain" description="ABC transporter" evidence="16">
    <location>
        <begin position="22"/>
        <end position="260"/>
    </location>
</feature>
<dbReference type="GO" id="GO:0006811">
    <property type="term" value="P:monoatomic ion transport"/>
    <property type="evidence" value="ECO:0007669"/>
    <property type="project" value="UniProtKB-KW"/>
</dbReference>
<evidence type="ECO:0000256" key="3">
    <source>
        <dbReference type="ARBA" id="ARBA00022475"/>
    </source>
</evidence>
<evidence type="ECO:0000259" key="16">
    <source>
        <dbReference type="PROSITE" id="PS50893"/>
    </source>
</evidence>